<evidence type="ECO:0000313" key="2">
    <source>
        <dbReference type="EMBL" id="SFR32386.1"/>
    </source>
</evidence>
<organism evidence="2 3">
    <name type="scientific">Yoonia tamlensis</name>
    <dbReference type="NCBI Taxonomy" id="390270"/>
    <lineage>
        <taxon>Bacteria</taxon>
        <taxon>Pseudomonadati</taxon>
        <taxon>Pseudomonadota</taxon>
        <taxon>Alphaproteobacteria</taxon>
        <taxon>Rhodobacterales</taxon>
        <taxon>Paracoccaceae</taxon>
        <taxon>Yoonia</taxon>
    </lineage>
</organism>
<accession>A0A1I6FR66</accession>
<gene>
    <name evidence="2" type="ORF">SAMN04488005_0300</name>
</gene>
<dbReference type="AlphaFoldDB" id="A0A1I6FR66"/>
<evidence type="ECO:0000313" key="3">
    <source>
        <dbReference type="Proteomes" id="UP000199478"/>
    </source>
</evidence>
<proteinExistence type="predicted"/>
<keyword evidence="2" id="KW-0808">Transferase</keyword>
<dbReference type="EMBL" id="FOYP01000001">
    <property type="protein sequence ID" value="SFR32386.1"/>
    <property type="molecule type" value="Genomic_DNA"/>
</dbReference>
<evidence type="ECO:0000259" key="1">
    <source>
        <dbReference type="PROSITE" id="PS51186"/>
    </source>
</evidence>
<dbReference type="PROSITE" id="PS51186">
    <property type="entry name" value="GNAT"/>
    <property type="match status" value="1"/>
</dbReference>
<feature type="domain" description="N-acetyltransferase" evidence="1">
    <location>
        <begin position="26"/>
        <end position="161"/>
    </location>
</feature>
<reference evidence="3" key="1">
    <citation type="submission" date="2016-10" db="EMBL/GenBank/DDBJ databases">
        <authorList>
            <person name="Varghese N."/>
            <person name="Submissions S."/>
        </authorList>
    </citation>
    <scope>NUCLEOTIDE SEQUENCE [LARGE SCALE GENOMIC DNA]</scope>
    <source>
        <strain evidence="3">DSM 26879</strain>
    </source>
</reference>
<dbReference type="CDD" id="cd04301">
    <property type="entry name" value="NAT_SF"/>
    <property type="match status" value="1"/>
</dbReference>
<dbReference type="RefSeq" id="WP_242650929.1">
    <property type="nucleotide sequence ID" value="NZ_FOYP01000001.1"/>
</dbReference>
<dbReference type="SUPFAM" id="SSF55729">
    <property type="entry name" value="Acyl-CoA N-acyltransferases (Nat)"/>
    <property type="match status" value="1"/>
</dbReference>
<name>A0A1I6FR66_9RHOB</name>
<keyword evidence="3" id="KW-1185">Reference proteome</keyword>
<dbReference type="Gene3D" id="3.40.630.30">
    <property type="match status" value="1"/>
</dbReference>
<protein>
    <submittedName>
        <fullName evidence="2">Putative acetyltransferase</fullName>
    </submittedName>
</protein>
<dbReference type="InterPro" id="IPR000182">
    <property type="entry name" value="GNAT_dom"/>
</dbReference>
<dbReference type="InterPro" id="IPR016181">
    <property type="entry name" value="Acyl_CoA_acyltransferase"/>
</dbReference>
<dbReference type="Pfam" id="PF13508">
    <property type="entry name" value="Acetyltransf_7"/>
    <property type="match status" value="1"/>
</dbReference>
<dbReference type="GO" id="GO:0016747">
    <property type="term" value="F:acyltransferase activity, transferring groups other than amino-acyl groups"/>
    <property type="evidence" value="ECO:0007669"/>
    <property type="project" value="InterPro"/>
</dbReference>
<dbReference type="Proteomes" id="UP000199478">
    <property type="component" value="Unassembled WGS sequence"/>
</dbReference>
<sequence>MRFCQRWTPPFATDNVARMNLFQSPEFARDMKHGEEAAVDALLTQSFGSPAEAQLVAKLRKARVIAGETVLPMGGRIIGYYALSYLVKPKGWLCLAPVAIHSDVQGRGYGRRMLGVLTEWARLTKTPVVVLGNPDFYARAGFSHELAKNLQSPYPIKNTLVAGIDQAPAQTLVYPAAFTQ</sequence>
<dbReference type="STRING" id="390270.SAMN04488005_0300"/>